<comment type="caution">
    <text evidence="2">The sequence shown here is derived from an EMBL/GenBank/DDBJ whole genome shotgun (WGS) entry which is preliminary data.</text>
</comment>
<accession>A0A9Q0Q9S4</accession>
<reference evidence="2" key="1">
    <citation type="submission" date="2022-11" db="EMBL/GenBank/DDBJ databases">
        <authorList>
            <person name="Hyden B.L."/>
            <person name="Feng K."/>
            <person name="Yates T."/>
            <person name="Jawdy S."/>
            <person name="Smart L.B."/>
            <person name="Muchero W."/>
        </authorList>
    </citation>
    <scope>NUCLEOTIDE SEQUENCE</scope>
    <source>
        <tissue evidence="2">Shoot tip</tissue>
    </source>
</reference>
<dbReference type="Proteomes" id="UP001151752">
    <property type="component" value="Chromosome 1"/>
</dbReference>
<keyword evidence="1" id="KW-0812">Transmembrane</keyword>
<feature type="transmembrane region" description="Helical" evidence="1">
    <location>
        <begin position="97"/>
        <end position="118"/>
    </location>
</feature>
<keyword evidence="1" id="KW-1133">Transmembrane helix</keyword>
<sequence>MINQKIQMEPEMLLGLISYIIYLESHQKKRPAANANDCRLHLHSTPASAARRGLFFRLLPLCRKPLDLVESSVLDLVPTPFSSFTESGFSFACEYRFLFFPFSAAAGLFVSLLVIPVFPLTTSSSSIFSTSSSSMPSFSGFCGRPLLFCAGIFSSSPLPVSS</sequence>
<evidence type="ECO:0000256" key="1">
    <source>
        <dbReference type="SAM" id="Phobius"/>
    </source>
</evidence>
<keyword evidence="1" id="KW-0472">Membrane</keyword>
<proteinExistence type="predicted"/>
<reference evidence="2" key="2">
    <citation type="journal article" date="2023" name="Int. J. Mol. Sci.">
        <title>De Novo Assembly and Annotation of 11 Diverse Shrub Willow (Salix) Genomes Reveals Novel Gene Organization in Sex-Linked Regions.</title>
        <authorList>
            <person name="Hyden B."/>
            <person name="Feng K."/>
            <person name="Yates T.B."/>
            <person name="Jawdy S."/>
            <person name="Cereghino C."/>
            <person name="Smart L.B."/>
            <person name="Muchero W."/>
        </authorList>
    </citation>
    <scope>NUCLEOTIDE SEQUENCE</scope>
    <source>
        <tissue evidence="2">Shoot tip</tissue>
    </source>
</reference>
<protein>
    <submittedName>
        <fullName evidence="2">Uncharacterized protein</fullName>
    </submittedName>
</protein>
<keyword evidence="3" id="KW-1185">Reference proteome</keyword>
<dbReference type="EMBL" id="JAPFFM010000016">
    <property type="protein sequence ID" value="KAJ6702593.1"/>
    <property type="molecule type" value="Genomic_DNA"/>
</dbReference>
<gene>
    <name evidence="2" type="ORF">OIU74_013696</name>
</gene>
<organism evidence="2 3">
    <name type="scientific">Salix koriyanagi</name>
    <dbReference type="NCBI Taxonomy" id="2511006"/>
    <lineage>
        <taxon>Eukaryota</taxon>
        <taxon>Viridiplantae</taxon>
        <taxon>Streptophyta</taxon>
        <taxon>Embryophyta</taxon>
        <taxon>Tracheophyta</taxon>
        <taxon>Spermatophyta</taxon>
        <taxon>Magnoliopsida</taxon>
        <taxon>eudicotyledons</taxon>
        <taxon>Gunneridae</taxon>
        <taxon>Pentapetalae</taxon>
        <taxon>rosids</taxon>
        <taxon>fabids</taxon>
        <taxon>Malpighiales</taxon>
        <taxon>Salicaceae</taxon>
        <taxon>Saliceae</taxon>
        <taxon>Salix</taxon>
    </lineage>
</organism>
<evidence type="ECO:0000313" key="2">
    <source>
        <dbReference type="EMBL" id="KAJ6702593.1"/>
    </source>
</evidence>
<evidence type="ECO:0000313" key="3">
    <source>
        <dbReference type="Proteomes" id="UP001151752"/>
    </source>
</evidence>
<name>A0A9Q0Q9S4_9ROSI</name>
<dbReference type="AlphaFoldDB" id="A0A9Q0Q9S4"/>